<dbReference type="EMBL" id="JAKKPZ010000021">
    <property type="protein sequence ID" value="KAI1711669.1"/>
    <property type="molecule type" value="Genomic_DNA"/>
</dbReference>
<protein>
    <submittedName>
        <fullName evidence="1">Uncharacterized protein</fullName>
    </submittedName>
</protein>
<name>A0AAD4N1G1_9BILA</name>
<dbReference type="AlphaFoldDB" id="A0AAD4N1G1"/>
<comment type="caution">
    <text evidence="1">The sequence shown here is derived from an EMBL/GenBank/DDBJ whole genome shotgun (WGS) entry which is preliminary data.</text>
</comment>
<reference evidence="1" key="1">
    <citation type="submission" date="2022-01" db="EMBL/GenBank/DDBJ databases">
        <title>Genome Sequence Resource for Two Populations of Ditylenchus destructor, the Migratory Endoparasitic Phytonematode.</title>
        <authorList>
            <person name="Zhang H."/>
            <person name="Lin R."/>
            <person name="Xie B."/>
        </authorList>
    </citation>
    <scope>NUCLEOTIDE SEQUENCE</scope>
    <source>
        <strain evidence="1">BazhouSP</strain>
    </source>
</reference>
<evidence type="ECO:0000313" key="2">
    <source>
        <dbReference type="Proteomes" id="UP001201812"/>
    </source>
</evidence>
<organism evidence="1 2">
    <name type="scientific">Ditylenchus destructor</name>
    <dbReference type="NCBI Taxonomy" id="166010"/>
    <lineage>
        <taxon>Eukaryota</taxon>
        <taxon>Metazoa</taxon>
        <taxon>Ecdysozoa</taxon>
        <taxon>Nematoda</taxon>
        <taxon>Chromadorea</taxon>
        <taxon>Rhabditida</taxon>
        <taxon>Tylenchina</taxon>
        <taxon>Tylenchomorpha</taxon>
        <taxon>Sphaerularioidea</taxon>
        <taxon>Anguinidae</taxon>
        <taxon>Anguininae</taxon>
        <taxon>Ditylenchus</taxon>
    </lineage>
</organism>
<evidence type="ECO:0000313" key="1">
    <source>
        <dbReference type="EMBL" id="KAI1711669.1"/>
    </source>
</evidence>
<keyword evidence="2" id="KW-1185">Reference proteome</keyword>
<proteinExistence type="predicted"/>
<dbReference type="Proteomes" id="UP001201812">
    <property type="component" value="Unassembled WGS sequence"/>
</dbReference>
<accession>A0AAD4N1G1</accession>
<gene>
    <name evidence="1" type="ORF">DdX_10131</name>
</gene>
<sequence length="182" mass="20808">MATDIGIEIPIMVYEPTNMPTQISYPEPGAATFTLSIPMFDRFCKKGNEKTFSDLAYINDLPWQVYSLVENLHIDNLGHLLQNGNGKIFNNGAPWIQNLVVYLQCNGHVKNREFVVGKPHKPAYVLIRNAVNIRNSVLQKFTARINEKQYWKKIELGNVEQFFEPGFIQIDGSLQLEVHIDT</sequence>